<organism evidence="4 5">
    <name type="scientific">Thermoflavimicrobium dichotomicum</name>
    <dbReference type="NCBI Taxonomy" id="46223"/>
    <lineage>
        <taxon>Bacteria</taxon>
        <taxon>Bacillati</taxon>
        <taxon>Bacillota</taxon>
        <taxon>Bacilli</taxon>
        <taxon>Bacillales</taxon>
        <taxon>Thermoactinomycetaceae</taxon>
        <taxon>Thermoflavimicrobium</taxon>
    </lineage>
</organism>
<comment type="similarity">
    <text evidence="1">Belongs to the ATP-dependent DNA ligase family.</text>
</comment>
<dbReference type="Pfam" id="PF01068">
    <property type="entry name" value="DNA_ligase_A_M"/>
    <property type="match status" value="1"/>
</dbReference>
<name>A0A1I3UWW7_9BACL</name>
<dbReference type="InterPro" id="IPR012310">
    <property type="entry name" value="DNA_ligase_ATP-dep_cent"/>
</dbReference>
<dbReference type="STRING" id="46223.SAMN05421852_1293"/>
<feature type="domain" description="ATP-dependent DNA ligase family profile" evidence="3">
    <location>
        <begin position="13"/>
        <end position="132"/>
    </location>
</feature>
<evidence type="ECO:0000313" key="4">
    <source>
        <dbReference type="EMBL" id="SFJ87159.1"/>
    </source>
</evidence>
<dbReference type="Proteomes" id="UP000199545">
    <property type="component" value="Unassembled WGS sequence"/>
</dbReference>
<dbReference type="PANTHER" id="PTHR45674:SF4">
    <property type="entry name" value="DNA LIGASE 1"/>
    <property type="match status" value="1"/>
</dbReference>
<gene>
    <name evidence="4" type="ORF">SAMN05421852_1293</name>
</gene>
<evidence type="ECO:0000259" key="3">
    <source>
        <dbReference type="Pfam" id="PF01068"/>
    </source>
</evidence>
<proteinExistence type="inferred from homology"/>
<dbReference type="SUPFAM" id="SSF56091">
    <property type="entry name" value="DNA ligase/mRNA capping enzyme, catalytic domain"/>
    <property type="match status" value="1"/>
</dbReference>
<keyword evidence="2 4" id="KW-0436">Ligase</keyword>
<dbReference type="GO" id="GO:0003910">
    <property type="term" value="F:DNA ligase (ATP) activity"/>
    <property type="evidence" value="ECO:0007669"/>
    <property type="project" value="InterPro"/>
</dbReference>
<sequence>MFISPMLLHKSDKAFHDAEYISELKYDGIRLILSTVDGIRAYTRHNTLCTKQFPELQSVHWPADTILDGELIVTNKNGHPDFESVMKRFQTTNEQKIQSLRSTLPVQYLVFDNLRYQGKELTHLPLLERKAI</sequence>
<protein>
    <submittedName>
        <fullName evidence="4">DNA ligase-1</fullName>
    </submittedName>
</protein>
<dbReference type="Gene3D" id="3.30.470.30">
    <property type="entry name" value="DNA ligase/mRNA capping enzyme"/>
    <property type="match status" value="1"/>
</dbReference>
<evidence type="ECO:0000313" key="5">
    <source>
        <dbReference type="Proteomes" id="UP000199545"/>
    </source>
</evidence>
<accession>A0A1I3UWW7</accession>
<dbReference type="InterPro" id="IPR050191">
    <property type="entry name" value="ATP-dep_DNA_ligase"/>
</dbReference>
<keyword evidence="5" id="KW-1185">Reference proteome</keyword>
<dbReference type="RefSeq" id="WP_245739907.1">
    <property type="nucleotide sequence ID" value="NZ_FORR01000029.1"/>
</dbReference>
<dbReference type="EMBL" id="FORR01000029">
    <property type="protein sequence ID" value="SFJ87159.1"/>
    <property type="molecule type" value="Genomic_DNA"/>
</dbReference>
<dbReference type="GO" id="GO:0005524">
    <property type="term" value="F:ATP binding"/>
    <property type="evidence" value="ECO:0007669"/>
    <property type="project" value="InterPro"/>
</dbReference>
<dbReference type="GO" id="GO:0006310">
    <property type="term" value="P:DNA recombination"/>
    <property type="evidence" value="ECO:0007669"/>
    <property type="project" value="InterPro"/>
</dbReference>
<dbReference type="AlphaFoldDB" id="A0A1I3UWW7"/>
<dbReference type="PANTHER" id="PTHR45674">
    <property type="entry name" value="DNA LIGASE 1/3 FAMILY MEMBER"/>
    <property type="match status" value="1"/>
</dbReference>
<dbReference type="GO" id="GO:0006281">
    <property type="term" value="P:DNA repair"/>
    <property type="evidence" value="ECO:0007669"/>
    <property type="project" value="InterPro"/>
</dbReference>
<reference evidence="4 5" key="1">
    <citation type="submission" date="2016-10" db="EMBL/GenBank/DDBJ databases">
        <authorList>
            <person name="de Groot N.N."/>
        </authorList>
    </citation>
    <scope>NUCLEOTIDE SEQUENCE [LARGE SCALE GENOMIC DNA]</scope>
    <source>
        <strain evidence="4 5">DSM 44778</strain>
    </source>
</reference>
<evidence type="ECO:0000256" key="2">
    <source>
        <dbReference type="ARBA" id="ARBA00022598"/>
    </source>
</evidence>
<evidence type="ECO:0000256" key="1">
    <source>
        <dbReference type="ARBA" id="ARBA00007572"/>
    </source>
</evidence>